<evidence type="ECO:0000259" key="6">
    <source>
        <dbReference type="PROSITE" id="PS50850"/>
    </source>
</evidence>
<feature type="transmembrane region" description="Helical" evidence="5">
    <location>
        <begin position="125"/>
        <end position="147"/>
    </location>
</feature>
<dbReference type="SUPFAM" id="SSF103473">
    <property type="entry name" value="MFS general substrate transporter"/>
    <property type="match status" value="1"/>
</dbReference>
<dbReference type="EMBL" id="JAZGQO010000007">
    <property type="protein sequence ID" value="KAK6182078.1"/>
    <property type="molecule type" value="Genomic_DNA"/>
</dbReference>
<accession>A0AAN8JZS6</accession>
<feature type="transmembrane region" description="Helical" evidence="5">
    <location>
        <begin position="191"/>
        <end position="216"/>
    </location>
</feature>
<dbReference type="PROSITE" id="PS50850">
    <property type="entry name" value="MFS"/>
    <property type="match status" value="1"/>
</dbReference>
<comment type="subcellular location">
    <subcellularLocation>
        <location evidence="1">Membrane</location>
        <topology evidence="1">Multi-pass membrane protein</topology>
    </subcellularLocation>
</comment>
<dbReference type="AlphaFoldDB" id="A0AAN8JZS6"/>
<dbReference type="GO" id="GO:0016020">
    <property type="term" value="C:membrane"/>
    <property type="evidence" value="ECO:0007669"/>
    <property type="project" value="UniProtKB-SubCell"/>
</dbReference>
<dbReference type="InterPro" id="IPR020846">
    <property type="entry name" value="MFS_dom"/>
</dbReference>
<dbReference type="InterPro" id="IPR036259">
    <property type="entry name" value="MFS_trans_sf"/>
</dbReference>
<evidence type="ECO:0000256" key="4">
    <source>
        <dbReference type="ARBA" id="ARBA00023136"/>
    </source>
</evidence>
<sequence length="489" mass="54531">MEGTPLLQSQTAQKPSSSQGNLKNLILINVVILLVSIGTCIMSIVLPQYVYKRVGEELYSNVTLKHFKNQSLCFRNISDPNYKIQVNVQETTSDRLTQLILFNSIPAIFTVAILGAYVDYLGRKTILIMALFGHFARNLCLTLVALWNLSIDYMYLYIGFGLDAICGGFCALLLLGYVFTADHTQTSESRTFAMGVLAVSNGLASCLGYILTGYLIERLGFFYPMLISSLLNCISLGLTVIFVSETLERRPNSCISPQKGLSNVFGFYYSKVYDGRRGIFWLAMLGFLFSVISTVGGSNIMTLFVFDSPLCWDPIKLGWYNTVGMGVINIFGMATLRLMQVFFSEGTIALIGSISIAAYDIYLGFCYTDWMLYCAPLFALFSFGTYPVIRSIISQMVTKERQGSIFASIAFIEAMCYASGSPVFSYIYKATVGNFKGAVFQVMAAMHFIAFIMYLLLIKRRNSYSKRQELALSIQAADEDTMDSYDNIN</sequence>
<keyword evidence="4 5" id="KW-0472">Membrane</keyword>
<dbReference type="InterPro" id="IPR005829">
    <property type="entry name" value="Sugar_transporter_CS"/>
</dbReference>
<proteinExistence type="predicted"/>
<feature type="transmembrane region" description="Helical" evidence="5">
    <location>
        <begin position="222"/>
        <end position="243"/>
    </location>
</feature>
<keyword evidence="3 5" id="KW-1133">Transmembrane helix</keyword>
<dbReference type="Gene3D" id="1.20.1250.20">
    <property type="entry name" value="MFS general substrate transporter like domains"/>
    <property type="match status" value="1"/>
</dbReference>
<dbReference type="GO" id="GO:0022857">
    <property type="term" value="F:transmembrane transporter activity"/>
    <property type="evidence" value="ECO:0007669"/>
    <property type="project" value="InterPro"/>
</dbReference>
<feature type="transmembrane region" description="Helical" evidence="5">
    <location>
        <begin position="405"/>
        <end position="427"/>
    </location>
</feature>
<dbReference type="Pfam" id="PF07690">
    <property type="entry name" value="MFS_1"/>
    <property type="match status" value="1"/>
</dbReference>
<keyword evidence="2 5" id="KW-0812">Transmembrane</keyword>
<gene>
    <name evidence="7" type="ORF">SNE40_009842</name>
</gene>
<keyword evidence="8" id="KW-1185">Reference proteome</keyword>
<comment type="caution">
    <text evidence="7">The sequence shown here is derived from an EMBL/GenBank/DDBJ whole genome shotgun (WGS) entry which is preliminary data.</text>
</comment>
<evidence type="ECO:0000313" key="8">
    <source>
        <dbReference type="Proteomes" id="UP001347796"/>
    </source>
</evidence>
<feature type="transmembrane region" description="Helical" evidence="5">
    <location>
        <begin position="318"/>
        <end position="339"/>
    </location>
</feature>
<feature type="transmembrane region" description="Helical" evidence="5">
    <location>
        <begin position="153"/>
        <end position="179"/>
    </location>
</feature>
<dbReference type="PANTHER" id="PTHR23507:SF1">
    <property type="entry name" value="FI18259P1-RELATED"/>
    <property type="match status" value="1"/>
</dbReference>
<dbReference type="Proteomes" id="UP001347796">
    <property type="component" value="Unassembled WGS sequence"/>
</dbReference>
<organism evidence="7 8">
    <name type="scientific">Patella caerulea</name>
    <name type="common">Rayed Mediterranean limpet</name>
    <dbReference type="NCBI Taxonomy" id="87958"/>
    <lineage>
        <taxon>Eukaryota</taxon>
        <taxon>Metazoa</taxon>
        <taxon>Spiralia</taxon>
        <taxon>Lophotrochozoa</taxon>
        <taxon>Mollusca</taxon>
        <taxon>Gastropoda</taxon>
        <taxon>Patellogastropoda</taxon>
        <taxon>Patelloidea</taxon>
        <taxon>Patellidae</taxon>
        <taxon>Patella</taxon>
    </lineage>
</organism>
<feature type="transmembrane region" description="Helical" evidence="5">
    <location>
        <begin position="439"/>
        <end position="458"/>
    </location>
</feature>
<feature type="transmembrane region" description="Helical" evidence="5">
    <location>
        <begin position="279"/>
        <end position="306"/>
    </location>
</feature>
<evidence type="ECO:0000313" key="7">
    <source>
        <dbReference type="EMBL" id="KAK6182078.1"/>
    </source>
</evidence>
<feature type="transmembrane region" description="Helical" evidence="5">
    <location>
        <begin position="346"/>
        <end position="364"/>
    </location>
</feature>
<dbReference type="PROSITE" id="PS00216">
    <property type="entry name" value="SUGAR_TRANSPORT_1"/>
    <property type="match status" value="1"/>
</dbReference>
<protein>
    <recommendedName>
        <fullName evidence="6">Major facilitator superfamily (MFS) profile domain-containing protein</fullName>
    </recommendedName>
</protein>
<feature type="transmembrane region" description="Helical" evidence="5">
    <location>
        <begin position="26"/>
        <end position="51"/>
    </location>
</feature>
<evidence type="ECO:0000256" key="3">
    <source>
        <dbReference type="ARBA" id="ARBA00022989"/>
    </source>
</evidence>
<feature type="transmembrane region" description="Helical" evidence="5">
    <location>
        <begin position="370"/>
        <end position="393"/>
    </location>
</feature>
<evidence type="ECO:0000256" key="2">
    <source>
        <dbReference type="ARBA" id="ARBA00022692"/>
    </source>
</evidence>
<evidence type="ECO:0000256" key="1">
    <source>
        <dbReference type="ARBA" id="ARBA00004141"/>
    </source>
</evidence>
<reference evidence="7 8" key="1">
    <citation type="submission" date="2024-01" db="EMBL/GenBank/DDBJ databases">
        <title>The genome of the rayed Mediterranean limpet Patella caerulea (Linnaeus, 1758).</title>
        <authorList>
            <person name="Anh-Thu Weber A."/>
            <person name="Halstead-Nussloch G."/>
        </authorList>
    </citation>
    <scope>NUCLEOTIDE SEQUENCE [LARGE SCALE GENOMIC DNA]</scope>
    <source>
        <strain evidence="7">AATW-2023a</strain>
        <tissue evidence="7">Whole specimen</tissue>
    </source>
</reference>
<feature type="domain" description="Major facilitator superfamily (MFS) profile" evidence="6">
    <location>
        <begin position="24"/>
        <end position="462"/>
    </location>
</feature>
<dbReference type="PANTHER" id="PTHR23507">
    <property type="entry name" value="ZGC:174356"/>
    <property type="match status" value="1"/>
</dbReference>
<name>A0AAN8JZS6_PATCE</name>
<evidence type="ECO:0000256" key="5">
    <source>
        <dbReference type="SAM" id="Phobius"/>
    </source>
</evidence>
<feature type="transmembrane region" description="Helical" evidence="5">
    <location>
        <begin position="99"/>
        <end position="118"/>
    </location>
</feature>
<dbReference type="InterPro" id="IPR011701">
    <property type="entry name" value="MFS"/>
</dbReference>